<evidence type="ECO:0000313" key="2">
    <source>
        <dbReference type="Proteomes" id="UP000316184"/>
    </source>
</evidence>
<keyword evidence="2" id="KW-1185">Reference proteome</keyword>
<name>A0A561V7T8_9PSEU</name>
<organism evidence="1 2">
    <name type="scientific">Saccharopolyspora dendranthemae</name>
    <dbReference type="NCBI Taxonomy" id="1181886"/>
    <lineage>
        <taxon>Bacteria</taxon>
        <taxon>Bacillati</taxon>
        <taxon>Actinomycetota</taxon>
        <taxon>Actinomycetes</taxon>
        <taxon>Pseudonocardiales</taxon>
        <taxon>Pseudonocardiaceae</taxon>
        <taxon>Saccharopolyspora</taxon>
    </lineage>
</organism>
<dbReference type="Proteomes" id="UP000316184">
    <property type="component" value="Unassembled WGS sequence"/>
</dbReference>
<reference evidence="1 2" key="1">
    <citation type="submission" date="2019-06" db="EMBL/GenBank/DDBJ databases">
        <title>Sequencing the genomes of 1000 actinobacteria strains.</title>
        <authorList>
            <person name="Klenk H.-P."/>
        </authorList>
    </citation>
    <scope>NUCLEOTIDE SEQUENCE [LARGE SCALE GENOMIC DNA]</scope>
    <source>
        <strain evidence="1 2">DSM 46699</strain>
    </source>
</reference>
<dbReference type="RefSeq" id="WP_246110006.1">
    <property type="nucleotide sequence ID" value="NZ_VIWX01000001.1"/>
</dbReference>
<protein>
    <submittedName>
        <fullName evidence="1">Uncharacterized protein</fullName>
    </submittedName>
</protein>
<gene>
    <name evidence="1" type="ORF">FHU35_11277</name>
</gene>
<dbReference type="EMBL" id="VIWX01000001">
    <property type="protein sequence ID" value="TWG07660.1"/>
    <property type="molecule type" value="Genomic_DNA"/>
</dbReference>
<dbReference type="AlphaFoldDB" id="A0A561V7T8"/>
<sequence length="71" mass="7578">MKQIFAEYLSGRGDRAIADGLNRDGVPCPSARRPEQNHGIELWLPEAGGPVDLEDPAHPALMLLLGSQSAA</sequence>
<proteinExistence type="predicted"/>
<accession>A0A561V7T8</accession>
<evidence type="ECO:0000313" key="1">
    <source>
        <dbReference type="EMBL" id="TWG07660.1"/>
    </source>
</evidence>
<comment type="caution">
    <text evidence="1">The sequence shown here is derived from an EMBL/GenBank/DDBJ whole genome shotgun (WGS) entry which is preliminary data.</text>
</comment>